<reference evidence="2 3" key="1">
    <citation type="submission" date="2019-01" db="EMBL/GenBank/DDBJ databases">
        <title>Lujinxingia litoralis gen. nov., sp. nov. and Lujinxingia sediminis gen. nov., sp. nov., new members in the order Bradymonadales, isolated from coastal sediment.</title>
        <authorList>
            <person name="Li C.-M."/>
        </authorList>
    </citation>
    <scope>NUCLEOTIDE SEQUENCE [LARGE SCALE GENOMIC DNA]</scope>
    <source>
        <strain evidence="2 3">SEH01</strain>
    </source>
</reference>
<comment type="caution">
    <text evidence="2">The sequence shown here is derived from an EMBL/GenBank/DDBJ whole genome shotgun (WGS) entry which is preliminary data.</text>
</comment>
<accession>A0ABY0CQH7</accession>
<dbReference type="Pfam" id="PF00005">
    <property type="entry name" value="ABC_tran"/>
    <property type="match status" value="1"/>
</dbReference>
<dbReference type="Proteomes" id="UP000282926">
    <property type="component" value="Unassembled WGS sequence"/>
</dbReference>
<evidence type="ECO:0000313" key="2">
    <source>
        <dbReference type="EMBL" id="RVU42742.1"/>
    </source>
</evidence>
<keyword evidence="2" id="KW-0067">ATP-binding</keyword>
<feature type="domain" description="ABC transporter" evidence="1">
    <location>
        <begin position="21"/>
        <end position="238"/>
    </location>
</feature>
<organism evidence="2 3">
    <name type="scientific">Lujinxingia sediminis</name>
    <dbReference type="NCBI Taxonomy" id="2480984"/>
    <lineage>
        <taxon>Bacteria</taxon>
        <taxon>Deltaproteobacteria</taxon>
        <taxon>Bradymonadales</taxon>
        <taxon>Lujinxingiaceae</taxon>
        <taxon>Lujinxingia</taxon>
    </lineage>
</organism>
<keyword evidence="2" id="KW-0547">Nucleotide-binding</keyword>
<dbReference type="GO" id="GO:0005524">
    <property type="term" value="F:ATP binding"/>
    <property type="evidence" value="ECO:0007669"/>
    <property type="project" value="UniProtKB-KW"/>
</dbReference>
<name>A0ABY0CQH7_9DELT</name>
<dbReference type="InterPro" id="IPR027417">
    <property type="entry name" value="P-loop_NTPase"/>
</dbReference>
<evidence type="ECO:0000259" key="1">
    <source>
        <dbReference type="PROSITE" id="PS50893"/>
    </source>
</evidence>
<dbReference type="Gene3D" id="3.40.50.300">
    <property type="entry name" value="P-loop containing nucleotide triphosphate hydrolases"/>
    <property type="match status" value="1"/>
</dbReference>
<sequence>MSASRRAASSGGTRGKIQEMIALYDVKVPTCGAGRADARALSWRVERGQWAEVVGGAGSGKSALFEVITLMSQPLSGRLVVAGRNLERVGRGGLSAVRQEIGACAQWPQVLVGRTVVEHAVLPMVARGGASGALAAAEAVLEGLGLEHLRDVPGSQLSAQDRMLVGVMMATVGSPKLVVIDAVHEALEAAWRGRVLSWLWQLKERGSTVVVLGRRPTSRSSGGEILRLDAVAPEAALC</sequence>
<dbReference type="InterPro" id="IPR003439">
    <property type="entry name" value="ABC_transporter-like_ATP-bd"/>
</dbReference>
<evidence type="ECO:0000313" key="3">
    <source>
        <dbReference type="Proteomes" id="UP000282926"/>
    </source>
</evidence>
<dbReference type="EMBL" id="SADD01000009">
    <property type="protein sequence ID" value="RVU42742.1"/>
    <property type="molecule type" value="Genomic_DNA"/>
</dbReference>
<dbReference type="PROSITE" id="PS50893">
    <property type="entry name" value="ABC_TRANSPORTER_2"/>
    <property type="match status" value="1"/>
</dbReference>
<dbReference type="PANTHER" id="PTHR24220">
    <property type="entry name" value="IMPORT ATP-BINDING PROTEIN"/>
    <property type="match status" value="1"/>
</dbReference>
<keyword evidence="3" id="KW-1185">Reference proteome</keyword>
<protein>
    <submittedName>
        <fullName evidence="2">ATP-binding cassette domain-containing protein</fullName>
    </submittedName>
</protein>
<gene>
    <name evidence="2" type="ORF">EA187_14605</name>
</gene>
<dbReference type="InterPro" id="IPR015854">
    <property type="entry name" value="ABC_transpr_LolD-like"/>
</dbReference>
<dbReference type="SUPFAM" id="SSF52540">
    <property type="entry name" value="P-loop containing nucleoside triphosphate hydrolases"/>
    <property type="match status" value="1"/>
</dbReference>
<proteinExistence type="predicted"/>